<dbReference type="GO" id="GO:0046854">
    <property type="term" value="P:phosphatidylinositol phosphate biosynthetic process"/>
    <property type="evidence" value="ECO:0007669"/>
    <property type="project" value="InterPro"/>
</dbReference>
<dbReference type="PANTHER" id="PTHR20854">
    <property type="entry name" value="INOSITOL MONOPHOSPHATASE"/>
    <property type="match status" value="1"/>
</dbReference>
<dbReference type="RefSeq" id="WP_117001545.1">
    <property type="nucleotide sequence ID" value="NZ_BMJS01000003.1"/>
</dbReference>
<keyword evidence="5 9" id="KW-0378">Hydrolase</keyword>
<accession>A0A8J3E7Z5</accession>
<dbReference type="FunFam" id="3.30.540.10:FF:000003">
    <property type="entry name" value="Inositol-1-monophosphatase"/>
    <property type="match status" value="1"/>
</dbReference>
<dbReference type="PRINTS" id="PR01959">
    <property type="entry name" value="SBIMPHPHTASE"/>
</dbReference>
<dbReference type="GO" id="GO:0008934">
    <property type="term" value="F:inositol monophosphate 1-phosphatase activity"/>
    <property type="evidence" value="ECO:0007669"/>
    <property type="project" value="InterPro"/>
</dbReference>
<dbReference type="AlphaFoldDB" id="A0A8J3E7Z5"/>
<dbReference type="EMBL" id="BMJS01000003">
    <property type="protein sequence ID" value="GGF90247.1"/>
    <property type="molecule type" value="Genomic_DNA"/>
</dbReference>
<keyword evidence="4 8" id="KW-0479">Metal-binding</keyword>
<evidence type="ECO:0000256" key="6">
    <source>
        <dbReference type="ARBA" id="ARBA00022814"/>
    </source>
</evidence>
<keyword evidence="11" id="KW-1185">Reference proteome</keyword>
<evidence type="ECO:0000256" key="1">
    <source>
        <dbReference type="ARBA" id="ARBA00001033"/>
    </source>
</evidence>
<dbReference type="GO" id="GO:0007165">
    <property type="term" value="P:signal transduction"/>
    <property type="evidence" value="ECO:0007669"/>
    <property type="project" value="TreeGrafter"/>
</dbReference>
<dbReference type="OrthoDB" id="9785695at2"/>
<evidence type="ECO:0000256" key="9">
    <source>
        <dbReference type="RuleBase" id="RU364068"/>
    </source>
</evidence>
<dbReference type="Proteomes" id="UP000636949">
    <property type="component" value="Unassembled WGS sequence"/>
</dbReference>
<evidence type="ECO:0000256" key="3">
    <source>
        <dbReference type="ARBA" id="ARBA00009759"/>
    </source>
</evidence>
<keyword evidence="6" id="KW-0805">Transcription regulation</keyword>
<dbReference type="EC" id="3.1.3.25" evidence="9"/>
<evidence type="ECO:0000256" key="7">
    <source>
        <dbReference type="ARBA" id="ARBA00022842"/>
    </source>
</evidence>
<protein>
    <recommendedName>
        <fullName evidence="9">Inositol-1-monophosphatase</fullName>
        <ecNumber evidence="9">3.1.3.25</ecNumber>
    </recommendedName>
</protein>
<feature type="binding site" evidence="8">
    <location>
        <position position="87"/>
    </location>
    <ligand>
        <name>Mg(2+)</name>
        <dbReference type="ChEBI" id="CHEBI:18420"/>
        <label>1</label>
        <note>catalytic</note>
    </ligand>
</feature>
<dbReference type="InterPro" id="IPR020583">
    <property type="entry name" value="Inositol_monoP_metal-BS"/>
</dbReference>
<gene>
    <name evidence="10" type="primary">suhB</name>
    <name evidence="10" type="ORF">GCM10010995_04470</name>
</gene>
<dbReference type="SUPFAM" id="SSF56655">
    <property type="entry name" value="Carbohydrate phosphatase"/>
    <property type="match status" value="1"/>
</dbReference>
<dbReference type="InterPro" id="IPR000760">
    <property type="entry name" value="Inositol_monophosphatase-like"/>
</dbReference>
<comment type="similarity">
    <text evidence="3 9">Belongs to the inositol monophosphatase superfamily.</text>
</comment>
<sequence>MHPMMNVAVKAARKAGRMILNASENMQNVKVETKSPNNYVTNVDVDVEKAIIDILQRAFPDQYYITEESGEFGNEDSDHTWIIDPIDGTNNFIHGIPHHCVSIAMQFRGKTELAVIYNPYLDQLFTATKGSGAQLNGQRIRVANRKDFSGCLFSGALKFSKKVFEHTYPEAVLDLHKEISGLRYSGSLALDMCYVAAGYLDAVWTSRDAKIWDTAGAALMIKEAGGMLCGLDGGVTFLEDGRLIGGNPRIVAKLTKFLTPHLVPAEKA</sequence>
<dbReference type="PANTHER" id="PTHR20854:SF4">
    <property type="entry name" value="INOSITOL-1-MONOPHOSPHATASE-RELATED"/>
    <property type="match status" value="1"/>
</dbReference>
<dbReference type="Gene3D" id="3.40.190.80">
    <property type="match status" value="1"/>
</dbReference>
<dbReference type="PRINTS" id="PR00377">
    <property type="entry name" value="IMPHPHTASES"/>
</dbReference>
<feature type="binding site" evidence="8">
    <location>
        <position position="213"/>
    </location>
    <ligand>
        <name>Mg(2+)</name>
        <dbReference type="ChEBI" id="CHEBI:18420"/>
        <label>1</label>
        <note>catalytic</note>
    </ligand>
</feature>
<evidence type="ECO:0000256" key="2">
    <source>
        <dbReference type="ARBA" id="ARBA00001946"/>
    </source>
</evidence>
<dbReference type="GO" id="GO:0046872">
    <property type="term" value="F:metal ion binding"/>
    <property type="evidence" value="ECO:0007669"/>
    <property type="project" value="UniProtKB-KW"/>
</dbReference>
<dbReference type="GO" id="GO:0006020">
    <property type="term" value="P:inositol metabolic process"/>
    <property type="evidence" value="ECO:0007669"/>
    <property type="project" value="TreeGrafter"/>
</dbReference>
<dbReference type="GO" id="GO:0031564">
    <property type="term" value="P:transcription antitermination"/>
    <property type="evidence" value="ECO:0007669"/>
    <property type="project" value="UniProtKB-KW"/>
</dbReference>
<feature type="binding site" evidence="8">
    <location>
        <position position="67"/>
    </location>
    <ligand>
        <name>Mg(2+)</name>
        <dbReference type="ChEBI" id="CHEBI:18420"/>
        <label>1</label>
        <note>catalytic</note>
    </ligand>
</feature>
<dbReference type="InterPro" id="IPR033942">
    <property type="entry name" value="IMPase"/>
</dbReference>
<feature type="binding site" evidence="8">
    <location>
        <position position="84"/>
    </location>
    <ligand>
        <name>Mg(2+)</name>
        <dbReference type="ChEBI" id="CHEBI:18420"/>
        <label>1</label>
        <note>catalytic</note>
    </ligand>
</feature>
<dbReference type="CDD" id="cd01639">
    <property type="entry name" value="IMPase"/>
    <property type="match status" value="1"/>
</dbReference>
<reference evidence="10" key="2">
    <citation type="submission" date="2020-09" db="EMBL/GenBank/DDBJ databases">
        <authorList>
            <person name="Sun Q."/>
            <person name="Zhou Y."/>
        </authorList>
    </citation>
    <scope>NUCLEOTIDE SEQUENCE</scope>
    <source>
        <strain evidence="10">CGMCC 1.15758</strain>
    </source>
</reference>
<keyword evidence="6" id="KW-0804">Transcription</keyword>
<name>A0A8J3E7Z5_9GAMM</name>
<comment type="catalytic activity">
    <reaction evidence="1 9">
        <text>a myo-inositol phosphate + H2O = myo-inositol + phosphate</text>
        <dbReference type="Rhea" id="RHEA:24056"/>
        <dbReference type="ChEBI" id="CHEBI:15377"/>
        <dbReference type="ChEBI" id="CHEBI:17268"/>
        <dbReference type="ChEBI" id="CHEBI:43474"/>
        <dbReference type="ChEBI" id="CHEBI:84139"/>
        <dbReference type="EC" id="3.1.3.25"/>
    </reaction>
</comment>
<evidence type="ECO:0000256" key="5">
    <source>
        <dbReference type="ARBA" id="ARBA00022801"/>
    </source>
</evidence>
<dbReference type="PROSITE" id="PS00629">
    <property type="entry name" value="IMP_1"/>
    <property type="match status" value="1"/>
</dbReference>
<dbReference type="InterPro" id="IPR022337">
    <property type="entry name" value="Inositol_monophosphatase_SuhB"/>
</dbReference>
<dbReference type="Gene3D" id="3.30.540.10">
    <property type="entry name" value="Fructose-1,6-Bisphosphatase, subunit A, domain 1"/>
    <property type="match status" value="1"/>
</dbReference>
<reference evidence="10" key="1">
    <citation type="journal article" date="2014" name="Int. J. Syst. Evol. Microbiol.">
        <title>Complete genome sequence of Corynebacterium casei LMG S-19264T (=DSM 44701T), isolated from a smear-ripened cheese.</title>
        <authorList>
            <consortium name="US DOE Joint Genome Institute (JGI-PGF)"/>
            <person name="Walter F."/>
            <person name="Albersmeier A."/>
            <person name="Kalinowski J."/>
            <person name="Ruckert C."/>
        </authorList>
    </citation>
    <scope>NUCLEOTIDE SEQUENCE</scope>
    <source>
        <strain evidence="10">CGMCC 1.15758</strain>
    </source>
</reference>
<dbReference type="InterPro" id="IPR020550">
    <property type="entry name" value="Inositol_monophosphatase_CS"/>
</dbReference>
<keyword evidence="7 8" id="KW-0460">Magnesium</keyword>
<comment type="caution">
    <text evidence="10">The sequence shown here is derived from an EMBL/GenBank/DDBJ whole genome shotgun (WGS) entry which is preliminary data.</text>
</comment>
<evidence type="ECO:0000256" key="8">
    <source>
        <dbReference type="PIRSR" id="PIRSR600760-2"/>
    </source>
</evidence>
<organism evidence="10 11">
    <name type="scientific">Cysteiniphilum litorale</name>
    <dbReference type="NCBI Taxonomy" id="2056700"/>
    <lineage>
        <taxon>Bacteria</taxon>
        <taxon>Pseudomonadati</taxon>
        <taxon>Pseudomonadota</taxon>
        <taxon>Gammaproteobacteria</taxon>
        <taxon>Thiotrichales</taxon>
        <taxon>Fastidiosibacteraceae</taxon>
        <taxon>Cysteiniphilum</taxon>
    </lineage>
</organism>
<dbReference type="PROSITE" id="PS00630">
    <property type="entry name" value="IMP_2"/>
    <property type="match status" value="1"/>
</dbReference>
<feature type="binding site" evidence="8">
    <location>
        <position position="86"/>
    </location>
    <ligand>
        <name>Mg(2+)</name>
        <dbReference type="ChEBI" id="CHEBI:18420"/>
        <label>1</label>
        <note>catalytic</note>
    </ligand>
</feature>
<evidence type="ECO:0000313" key="11">
    <source>
        <dbReference type="Proteomes" id="UP000636949"/>
    </source>
</evidence>
<evidence type="ECO:0000256" key="4">
    <source>
        <dbReference type="ARBA" id="ARBA00022723"/>
    </source>
</evidence>
<dbReference type="Pfam" id="PF00459">
    <property type="entry name" value="Inositol_P"/>
    <property type="match status" value="1"/>
</dbReference>
<proteinExistence type="inferred from homology"/>
<evidence type="ECO:0000313" key="10">
    <source>
        <dbReference type="EMBL" id="GGF90247.1"/>
    </source>
</evidence>
<comment type="cofactor">
    <cofactor evidence="2 8 9">
        <name>Mg(2+)</name>
        <dbReference type="ChEBI" id="CHEBI:18420"/>
    </cofactor>
</comment>
<keyword evidence="6" id="KW-0889">Transcription antitermination</keyword>